<name>A0A7U6JJP2_9GAMM</name>
<keyword evidence="2" id="KW-1185">Reference proteome</keyword>
<dbReference type="EMBL" id="AP012273">
    <property type="protein sequence ID" value="BAO45712.1"/>
    <property type="molecule type" value="Genomic_DNA"/>
</dbReference>
<proteinExistence type="predicted"/>
<organism evidence="1 2">
    <name type="scientific">Thiolapillus brandeum</name>
    <dbReference type="NCBI Taxonomy" id="1076588"/>
    <lineage>
        <taxon>Bacteria</taxon>
        <taxon>Pseudomonadati</taxon>
        <taxon>Pseudomonadota</taxon>
        <taxon>Gammaproteobacteria</taxon>
        <taxon>Chromatiales</taxon>
        <taxon>Sedimenticolaceae</taxon>
        <taxon>Thiolapillus</taxon>
    </lineage>
</organism>
<dbReference type="KEGG" id="tbn:TBH_C2811"/>
<gene>
    <name evidence="1" type="ORF">TBH_C2811</name>
</gene>
<reference evidence="1 2" key="1">
    <citation type="journal article" date="2014" name="PLoS ONE">
        <title>Physiological and genomic features of a novel sulfur-oxidizing gammaproteobacterium belonging to a previously uncultivated symbiotic lineage isolated from a hydrothermal vent.</title>
        <authorList>
            <person name="Nunoura T."/>
            <person name="Takaki Y."/>
            <person name="Kazama H."/>
            <person name="Kakuta J."/>
            <person name="Shimamura S."/>
            <person name="Makita H."/>
            <person name="Hirai M."/>
            <person name="Miyazaki M."/>
            <person name="Takai K."/>
        </authorList>
    </citation>
    <scope>NUCLEOTIDE SEQUENCE [LARGE SCALE GENOMIC DNA]</scope>
    <source>
        <strain evidence="1 2">Hiromi1</strain>
    </source>
</reference>
<evidence type="ECO:0000313" key="1">
    <source>
        <dbReference type="EMBL" id="BAO45712.1"/>
    </source>
</evidence>
<protein>
    <submittedName>
        <fullName evidence="1">Uncharacterized protein</fullName>
    </submittedName>
</protein>
<sequence length="403" mass="44410">MFMKTSDAHAADQATEAVFICLKGIQGLGRKSLAFLFSTQAGKQYELTDNHPDAITIIDIDDYRGKAAWEEMRSQGQASAPKPAILIGLKPVDEEGAISLQKPFRTREILAAIDSLVERRQNQATTASMTLTKVTKGTAPGRKVNVSGNTGNRKSVLSSHAAASLNEKELHTFVGSANDVDLNDPTAIAAVQYSPEHFLAHHLGHLTTVALKERKFLQLGCCDAIFIVDPHKRCIHTDIGIRSQRSLGALPMGKPSAIRKLSELPAEIAAHGQCFSWEVFIWRMGLACSRGRLPEGTSLDQRFVLKRWPNLTRLMLFPHATRISAAWISAPLSLREILSRLSLPQRYVFAFFSAATATGLLVDAKTDGTVRKEEKASDQPSQRRGLFKRLLKTLYRKQGDNQA</sequence>
<dbReference type="Proteomes" id="UP000031631">
    <property type="component" value="Chromosome"/>
</dbReference>
<dbReference type="AlphaFoldDB" id="A0A7U6JJP2"/>
<accession>A0A7U6JJP2</accession>
<evidence type="ECO:0000313" key="2">
    <source>
        <dbReference type="Proteomes" id="UP000031631"/>
    </source>
</evidence>